<evidence type="ECO:0000313" key="1">
    <source>
        <dbReference type="EMBL" id="SPJ22813.1"/>
    </source>
</evidence>
<proteinExistence type="predicted"/>
<evidence type="ECO:0000313" key="2">
    <source>
        <dbReference type="Proteomes" id="UP000244912"/>
    </source>
</evidence>
<dbReference type="Proteomes" id="UP000244912">
    <property type="component" value="Unassembled WGS sequence"/>
</dbReference>
<dbReference type="RefSeq" id="WP_108892652.1">
    <property type="nucleotide sequence ID" value="NZ_ONZF01000001.1"/>
</dbReference>
<organism evidence="1 2">
    <name type="scientific">Palleronia abyssalis</name>
    <dbReference type="NCBI Taxonomy" id="1501240"/>
    <lineage>
        <taxon>Bacteria</taxon>
        <taxon>Pseudomonadati</taxon>
        <taxon>Pseudomonadota</taxon>
        <taxon>Alphaproteobacteria</taxon>
        <taxon>Rhodobacterales</taxon>
        <taxon>Roseobacteraceae</taxon>
        <taxon>Palleronia</taxon>
    </lineage>
</organism>
<accession>A0A2R8BRK7</accession>
<gene>
    <name evidence="1" type="ORF">PAA8504_00612</name>
</gene>
<dbReference type="EMBL" id="ONZF01000001">
    <property type="protein sequence ID" value="SPJ22813.1"/>
    <property type="molecule type" value="Genomic_DNA"/>
</dbReference>
<name>A0A2R8BRK7_9RHOB</name>
<reference evidence="1 2" key="1">
    <citation type="submission" date="2018-03" db="EMBL/GenBank/DDBJ databases">
        <authorList>
            <person name="Keele B.F."/>
        </authorList>
    </citation>
    <scope>NUCLEOTIDE SEQUENCE [LARGE SCALE GENOMIC DNA]</scope>
    <source>
        <strain evidence="1 2">CECT 8504</strain>
    </source>
</reference>
<dbReference type="OrthoDB" id="7684392at2"/>
<sequence>MAKPFDIVVVGQGGRVGVEAALFAASLRNAVPNFPGRLIVLEPQPGGAWHGDPTMAPELRGLLTDELNAEIRPFEARHFGSRYPYGNKIEGLLVLDADAPFVFFDSDTLAHGPLDQVNFDFDRPAASMRREGTWPELELYGPGYAEIWTSLYDKFGLDFDSSLDPSQPDEYWERYLYFNAGWFFHRSGPEFGQRFLDYALAIRDDPPEAAALQSFDPWLDQVALPLVIHSFGGGRPGPELSGLDGDITTHYRMMPLLYARECDQAVAAAETAMASNKVKKVLKEHEPFQRFILQNKGAKARGMFDRADLPRREQAIRNRLKNANLWMR</sequence>
<dbReference type="AlphaFoldDB" id="A0A2R8BRK7"/>
<protein>
    <submittedName>
        <fullName evidence="1">Uncharacterized protein</fullName>
    </submittedName>
</protein>
<keyword evidence="2" id="KW-1185">Reference proteome</keyword>